<reference evidence="2" key="1">
    <citation type="submission" date="2020-05" db="EMBL/GenBank/DDBJ databases">
        <title>WGS assembly of Panicum virgatum.</title>
        <authorList>
            <person name="Lovell J.T."/>
            <person name="Jenkins J."/>
            <person name="Shu S."/>
            <person name="Juenger T.E."/>
            <person name="Schmutz J."/>
        </authorList>
    </citation>
    <scope>NUCLEOTIDE SEQUENCE</scope>
    <source>
        <strain evidence="2">AP13</strain>
    </source>
</reference>
<organism evidence="2 3">
    <name type="scientific">Panicum virgatum</name>
    <name type="common">Blackwell switchgrass</name>
    <dbReference type="NCBI Taxonomy" id="38727"/>
    <lineage>
        <taxon>Eukaryota</taxon>
        <taxon>Viridiplantae</taxon>
        <taxon>Streptophyta</taxon>
        <taxon>Embryophyta</taxon>
        <taxon>Tracheophyta</taxon>
        <taxon>Spermatophyta</taxon>
        <taxon>Magnoliopsida</taxon>
        <taxon>Liliopsida</taxon>
        <taxon>Poales</taxon>
        <taxon>Poaceae</taxon>
        <taxon>PACMAD clade</taxon>
        <taxon>Panicoideae</taxon>
        <taxon>Panicodae</taxon>
        <taxon>Paniceae</taxon>
        <taxon>Panicinae</taxon>
        <taxon>Panicum</taxon>
        <taxon>Panicum sect. Hiantes</taxon>
    </lineage>
</organism>
<name>A0A8T0Q6W0_PANVG</name>
<evidence type="ECO:0000313" key="2">
    <source>
        <dbReference type="EMBL" id="KAG2569065.1"/>
    </source>
</evidence>
<dbReference type="Proteomes" id="UP000823388">
    <property type="component" value="Chromosome 7N"/>
</dbReference>
<gene>
    <name evidence="2" type="ORF">PVAP13_7NG369650</name>
</gene>
<evidence type="ECO:0000313" key="3">
    <source>
        <dbReference type="Proteomes" id="UP000823388"/>
    </source>
</evidence>
<dbReference type="EMBL" id="CM029050">
    <property type="protein sequence ID" value="KAG2569065.1"/>
    <property type="molecule type" value="Genomic_DNA"/>
</dbReference>
<feature type="region of interest" description="Disordered" evidence="1">
    <location>
        <begin position="63"/>
        <end position="84"/>
    </location>
</feature>
<dbReference type="AlphaFoldDB" id="A0A8T0Q6W0"/>
<comment type="caution">
    <text evidence="2">The sequence shown here is derived from an EMBL/GenBank/DDBJ whole genome shotgun (WGS) entry which is preliminary data.</text>
</comment>
<keyword evidence="3" id="KW-1185">Reference proteome</keyword>
<sequence>MRRRSAAAGWVIRSASTSSSSSSLVGARVLAARVTQHRTGGTSDRTLAAAVVLPQVPRARLRRRGARSFRARHQPAGGPARPGLFSLRSFTARGAAGVRGALGGTARQGARARTGCRPRRRLHHRRVLVLLSLFFPAASEHDLKDCLRAEVSSGSPETSMEQDYRQR</sequence>
<protein>
    <submittedName>
        <fullName evidence="2">Uncharacterized protein</fullName>
    </submittedName>
</protein>
<feature type="compositionally biased region" description="Basic residues" evidence="1">
    <location>
        <begin position="63"/>
        <end position="73"/>
    </location>
</feature>
<evidence type="ECO:0000256" key="1">
    <source>
        <dbReference type="SAM" id="MobiDB-lite"/>
    </source>
</evidence>
<proteinExistence type="predicted"/>
<accession>A0A8T0Q6W0</accession>